<comment type="caution">
    <text evidence="1">The sequence shown here is derived from an EMBL/GenBank/DDBJ whole genome shotgun (WGS) entry which is preliminary data.</text>
</comment>
<protein>
    <submittedName>
        <fullName evidence="1">Uncharacterized protein</fullName>
    </submittedName>
</protein>
<accession>A0A644UW54</accession>
<sequence length="55" mass="6838">MLAFDYYIIKESKKNFKSWTKAGLEFLKQHLNNIKDKNEKRRVKRILEKLNRKKR</sequence>
<name>A0A644UW54_9ZZZZ</name>
<evidence type="ECO:0000313" key="1">
    <source>
        <dbReference type="EMBL" id="MPL83091.1"/>
    </source>
</evidence>
<gene>
    <name evidence="1" type="ORF">SDC9_29041</name>
</gene>
<dbReference type="AlphaFoldDB" id="A0A644UW54"/>
<reference evidence="1" key="1">
    <citation type="submission" date="2019-08" db="EMBL/GenBank/DDBJ databases">
        <authorList>
            <person name="Kucharzyk K."/>
            <person name="Murdoch R.W."/>
            <person name="Higgins S."/>
            <person name="Loffler F."/>
        </authorList>
    </citation>
    <scope>NUCLEOTIDE SEQUENCE</scope>
</reference>
<organism evidence="1">
    <name type="scientific">bioreactor metagenome</name>
    <dbReference type="NCBI Taxonomy" id="1076179"/>
    <lineage>
        <taxon>unclassified sequences</taxon>
        <taxon>metagenomes</taxon>
        <taxon>ecological metagenomes</taxon>
    </lineage>
</organism>
<proteinExistence type="predicted"/>
<dbReference type="EMBL" id="VSSQ01000172">
    <property type="protein sequence ID" value="MPL83091.1"/>
    <property type="molecule type" value="Genomic_DNA"/>
</dbReference>